<reference evidence="3 4" key="1">
    <citation type="journal article" date="2020" name="Nature">
        <title>Six reference-quality genomes reveal evolution of bat adaptations.</title>
        <authorList>
            <person name="Jebb D."/>
            <person name="Huang Z."/>
            <person name="Pippel M."/>
            <person name="Hughes G.M."/>
            <person name="Lavrichenko K."/>
            <person name="Devanna P."/>
            <person name="Winkler S."/>
            <person name="Jermiin L.S."/>
            <person name="Skirmuntt E.C."/>
            <person name="Katzourakis A."/>
            <person name="Burkitt-Gray L."/>
            <person name="Ray D.A."/>
            <person name="Sullivan K.A.M."/>
            <person name="Roscito J.G."/>
            <person name="Kirilenko B.M."/>
            <person name="Davalos L.M."/>
            <person name="Corthals A.P."/>
            <person name="Power M.L."/>
            <person name="Jones G."/>
            <person name="Ransome R.D."/>
            <person name="Dechmann D.K.N."/>
            <person name="Locatelli A.G."/>
            <person name="Puechmaille S.J."/>
            <person name="Fedrigo O."/>
            <person name="Jarvis E.D."/>
            <person name="Hiller M."/>
            <person name="Vernes S.C."/>
            <person name="Myers E.W."/>
            <person name="Teeling E.C."/>
        </authorList>
    </citation>
    <scope>NUCLEOTIDE SEQUENCE [LARGE SCALE GENOMIC DNA]</scope>
    <source>
        <strain evidence="3">MRouAeg1</strain>
        <tissue evidence="3">Muscle</tissue>
    </source>
</reference>
<evidence type="ECO:0000313" key="3">
    <source>
        <dbReference type="EMBL" id="KAF6456950.1"/>
    </source>
</evidence>
<organism evidence="3 4">
    <name type="scientific">Rousettus aegyptiacus</name>
    <name type="common">Egyptian fruit bat</name>
    <name type="synonym">Pteropus aegyptiacus</name>
    <dbReference type="NCBI Taxonomy" id="9407"/>
    <lineage>
        <taxon>Eukaryota</taxon>
        <taxon>Metazoa</taxon>
        <taxon>Chordata</taxon>
        <taxon>Craniata</taxon>
        <taxon>Vertebrata</taxon>
        <taxon>Euteleostomi</taxon>
        <taxon>Mammalia</taxon>
        <taxon>Eutheria</taxon>
        <taxon>Laurasiatheria</taxon>
        <taxon>Chiroptera</taxon>
        <taxon>Yinpterochiroptera</taxon>
        <taxon>Pteropodoidea</taxon>
        <taxon>Pteropodidae</taxon>
        <taxon>Rousettinae</taxon>
        <taxon>Rousettus</taxon>
    </lineage>
</organism>
<feature type="region of interest" description="Disordered" evidence="1">
    <location>
        <begin position="66"/>
        <end position="93"/>
    </location>
</feature>
<gene>
    <name evidence="3" type="ORF">HJG63_011579</name>
</gene>
<evidence type="ECO:0000313" key="4">
    <source>
        <dbReference type="Proteomes" id="UP000593571"/>
    </source>
</evidence>
<name>A0A7J8GAF4_ROUAE</name>
<dbReference type="Proteomes" id="UP000593571">
    <property type="component" value="Unassembled WGS sequence"/>
</dbReference>
<keyword evidence="4" id="KW-1185">Reference proteome</keyword>
<feature type="signal peptide" evidence="2">
    <location>
        <begin position="1"/>
        <end position="16"/>
    </location>
</feature>
<dbReference type="AlphaFoldDB" id="A0A7J8GAF4"/>
<evidence type="ECO:0000256" key="2">
    <source>
        <dbReference type="SAM" id="SignalP"/>
    </source>
</evidence>
<evidence type="ECO:0000256" key="1">
    <source>
        <dbReference type="SAM" id="MobiDB-lite"/>
    </source>
</evidence>
<comment type="caution">
    <text evidence="3">The sequence shown here is derived from an EMBL/GenBank/DDBJ whole genome shotgun (WGS) entry which is preliminary data.</text>
</comment>
<keyword evidence="2" id="KW-0732">Signal</keyword>
<dbReference type="EMBL" id="JACASE010000006">
    <property type="protein sequence ID" value="KAF6456950.1"/>
    <property type="molecule type" value="Genomic_DNA"/>
</dbReference>
<proteinExistence type="predicted"/>
<sequence>MMLRLWVCHSSFVVDAWVVSTRGRRERRCCELRCREISPRPCLRSFRVHTQQWGCRGARRCCRSGPSRRRPVSHSGCPSTRPPAAHGAPVSPRPHQRSLFLSSTLTAIILVCVVPDCGCPTPQDSALGLSSVRTLPPWRPLPLPGPTFQNLHDD</sequence>
<accession>A0A7J8GAF4</accession>
<protein>
    <submittedName>
        <fullName evidence="3">Uncharacterized protein</fullName>
    </submittedName>
</protein>
<feature type="chain" id="PRO_5029521450" evidence="2">
    <location>
        <begin position="17"/>
        <end position="154"/>
    </location>
</feature>